<protein>
    <recommendedName>
        <fullName evidence="1">PIN like domain-containing protein</fullName>
    </recommendedName>
</protein>
<dbReference type="InterPro" id="IPR041578">
    <property type="entry name" value="PIN_8"/>
</dbReference>
<dbReference type="Proteomes" id="UP001165042">
    <property type="component" value="Unassembled WGS sequence"/>
</dbReference>
<proteinExistence type="predicted"/>
<keyword evidence="3" id="KW-1185">Reference proteome</keyword>
<accession>A0A9W6VAV7</accession>
<feature type="domain" description="PIN like" evidence="1">
    <location>
        <begin position="33"/>
        <end position="256"/>
    </location>
</feature>
<name>A0A9W6VAV7_9PSEU</name>
<reference evidence="2" key="1">
    <citation type="submission" date="2023-02" db="EMBL/GenBank/DDBJ databases">
        <title>Actinokineospora globicatena NBRC 15670.</title>
        <authorList>
            <person name="Ichikawa N."/>
            <person name="Sato H."/>
            <person name="Tonouchi N."/>
        </authorList>
    </citation>
    <scope>NUCLEOTIDE SEQUENCE</scope>
    <source>
        <strain evidence="2">NBRC 15670</strain>
    </source>
</reference>
<gene>
    <name evidence="2" type="ORF">Aglo03_31740</name>
</gene>
<evidence type="ECO:0000259" key="1">
    <source>
        <dbReference type="Pfam" id="PF18476"/>
    </source>
</evidence>
<dbReference type="Pfam" id="PF18476">
    <property type="entry name" value="PIN_8"/>
    <property type="match status" value="1"/>
</dbReference>
<comment type="caution">
    <text evidence="2">The sequence shown here is derived from an EMBL/GenBank/DDBJ whole genome shotgun (WGS) entry which is preliminary data.</text>
</comment>
<evidence type="ECO:0000313" key="3">
    <source>
        <dbReference type="Proteomes" id="UP001165042"/>
    </source>
</evidence>
<organism evidence="2 3">
    <name type="scientific">Actinokineospora globicatena</name>
    <dbReference type="NCBI Taxonomy" id="103729"/>
    <lineage>
        <taxon>Bacteria</taxon>
        <taxon>Bacillati</taxon>
        <taxon>Actinomycetota</taxon>
        <taxon>Actinomycetes</taxon>
        <taxon>Pseudonocardiales</taxon>
        <taxon>Pseudonocardiaceae</taxon>
        <taxon>Actinokineospora</taxon>
    </lineage>
</organism>
<dbReference type="EMBL" id="BSSD01000004">
    <property type="protein sequence ID" value="GLW92358.1"/>
    <property type="molecule type" value="Genomic_DNA"/>
</dbReference>
<evidence type="ECO:0000313" key="2">
    <source>
        <dbReference type="EMBL" id="GLW92358.1"/>
    </source>
</evidence>
<dbReference type="AlphaFoldDB" id="A0A9W6VAV7"/>
<sequence length="418" mass="46747">MADQSGSGGLYAGFEGYRSPTADELRQVLTSGIVVPDTNLLLNLYRYTATARDTLLRALEKLEALWVPHQVLTEFWRNRETVLRDPGDAVKITKSLDAHRDKANTEVRAWANRVHLAPGERDALISLLDKGFEQVSERIKEIAHSSTHQFHRDTHQDTVLAAVEPILQGRVGPPMTAQAYKVAVTEGLRRIQAQEPPGYKDKKKDDANAVGDYLVWEQTLVEAASRRLDVLFVTSDTKEDWWRDEGGERRGPRIELVNEMRARCDTTLYMIRPAQLLELAKSELAVEVSSESVKDVDRVDAYTARRESPKFGGWTEEAVDALLMRLHAERPVQAAVLVEASVGSGFVSRDRVYEIAEYPPGRSLRGFTKPINRITQDLKDDGQLSEDAVDILSAVYSHDTPTQAAGFEIHSAVMPIFG</sequence>